<name>A0ABZ2L137_9BACT</name>
<accession>A0ABZ2L137</accession>
<keyword evidence="2" id="KW-1185">Reference proteome</keyword>
<organism evidence="1 2">
    <name type="scientific">Pendulispora rubella</name>
    <dbReference type="NCBI Taxonomy" id="2741070"/>
    <lineage>
        <taxon>Bacteria</taxon>
        <taxon>Pseudomonadati</taxon>
        <taxon>Myxococcota</taxon>
        <taxon>Myxococcia</taxon>
        <taxon>Myxococcales</taxon>
        <taxon>Sorangiineae</taxon>
        <taxon>Pendulisporaceae</taxon>
        <taxon>Pendulispora</taxon>
    </lineage>
</organism>
<protein>
    <submittedName>
        <fullName evidence="1">DUF6454 family protein</fullName>
    </submittedName>
</protein>
<evidence type="ECO:0000313" key="2">
    <source>
        <dbReference type="Proteomes" id="UP001374803"/>
    </source>
</evidence>
<proteinExistence type="predicted"/>
<dbReference type="Proteomes" id="UP001374803">
    <property type="component" value="Chromosome"/>
</dbReference>
<reference evidence="1" key="1">
    <citation type="submission" date="2021-12" db="EMBL/GenBank/DDBJ databases">
        <title>Discovery of the Pendulisporaceae a myxobacterial family with distinct sporulation behavior and unique specialized metabolism.</title>
        <authorList>
            <person name="Garcia R."/>
            <person name="Popoff A."/>
            <person name="Bader C.D."/>
            <person name="Loehr J."/>
            <person name="Walesch S."/>
            <person name="Walt C."/>
            <person name="Boldt J."/>
            <person name="Bunk B."/>
            <person name="Haeckl F.J.F.P.J."/>
            <person name="Gunesch A.P."/>
            <person name="Birkelbach J."/>
            <person name="Nuebel U."/>
            <person name="Pietschmann T."/>
            <person name="Bach T."/>
            <person name="Mueller R."/>
        </authorList>
    </citation>
    <scope>NUCLEOTIDE SEQUENCE</scope>
    <source>
        <strain evidence="1">MSr11367</strain>
    </source>
</reference>
<dbReference type="Pfam" id="PF20055">
    <property type="entry name" value="DUF6454"/>
    <property type="match status" value="1"/>
</dbReference>
<dbReference type="RefSeq" id="WP_394834302.1">
    <property type="nucleotide sequence ID" value="NZ_CP089929.1"/>
</dbReference>
<evidence type="ECO:0000313" key="1">
    <source>
        <dbReference type="EMBL" id="WXB04658.1"/>
    </source>
</evidence>
<sequence>MRAIRWSSPYITRKASRAWATGSCCPAWKSWRTSTAREDSCTRQPGDRANFSPSIRTESVANASHFFDGQSCITVGAGGMICAGVAEYPIGPDKVFSMGGLSVVDTATGYVRHEVPIATLSPAGRTVTYNAVHLDVVSGKRLRMLAVPDDGEKPGESNLLVLETTLRR</sequence>
<dbReference type="EMBL" id="CP089983">
    <property type="protein sequence ID" value="WXB04658.1"/>
    <property type="molecule type" value="Genomic_DNA"/>
</dbReference>
<gene>
    <name evidence="1" type="ORF">LVJ94_48165</name>
</gene>
<dbReference type="InterPro" id="IPR046312">
    <property type="entry name" value="DUF6454"/>
</dbReference>